<keyword evidence="5" id="KW-1185">Reference proteome</keyword>
<dbReference type="InterPro" id="IPR039532">
    <property type="entry name" value="TetR_C_Firmicutes"/>
</dbReference>
<evidence type="ECO:0000259" key="3">
    <source>
        <dbReference type="PROSITE" id="PS50977"/>
    </source>
</evidence>
<evidence type="ECO:0000313" key="5">
    <source>
        <dbReference type="Proteomes" id="UP000831181"/>
    </source>
</evidence>
<feature type="domain" description="HTH tetR-type" evidence="3">
    <location>
        <begin position="9"/>
        <end position="69"/>
    </location>
</feature>
<protein>
    <submittedName>
        <fullName evidence="4">TetR/AcrR family transcriptional regulator</fullName>
    </submittedName>
</protein>
<gene>
    <name evidence="4" type="ORF">MOO44_03760</name>
</gene>
<accession>A0A976X5T3</accession>
<organism evidence="4 5">
    <name type="scientific">Nicoliella spurrieriana</name>
    <dbReference type="NCBI Taxonomy" id="2925830"/>
    <lineage>
        <taxon>Bacteria</taxon>
        <taxon>Bacillati</taxon>
        <taxon>Bacillota</taxon>
        <taxon>Bacilli</taxon>
        <taxon>Lactobacillales</taxon>
        <taxon>Lactobacillaceae</taxon>
        <taxon>Nicoliella</taxon>
    </lineage>
</organism>
<proteinExistence type="predicted"/>
<keyword evidence="1 2" id="KW-0238">DNA-binding</keyword>
<sequence>MAKYIKKNAKTDDLIISTTIKLAKEHGLFHVTISNIINEANINRSTFYRHFLDKYDLINEMENRVLKRIQLNQRMLYQTKIHEIKNFEISRVFFFTLLTIIDENHEILAFLFSRNGDPAFSQRLVGLFLEMSYESWNYIIKSDDSKGMKLFANYSVGAILASIKLWIDNYDQYTKQEVFDFLIKVRKSEISALDLDEKTTGN</sequence>
<dbReference type="RefSeq" id="WP_260117085.1">
    <property type="nucleotide sequence ID" value="NZ_CP093361.1"/>
</dbReference>
<name>A0A976X5T3_9LACO</name>
<dbReference type="InterPro" id="IPR009057">
    <property type="entry name" value="Homeodomain-like_sf"/>
</dbReference>
<dbReference type="PANTHER" id="PTHR43479">
    <property type="entry name" value="ACREF/ENVCD OPERON REPRESSOR-RELATED"/>
    <property type="match status" value="1"/>
</dbReference>
<dbReference type="EMBL" id="CP093361">
    <property type="protein sequence ID" value="UQS87283.1"/>
    <property type="molecule type" value="Genomic_DNA"/>
</dbReference>
<dbReference type="InterPro" id="IPR050624">
    <property type="entry name" value="HTH-type_Tx_Regulator"/>
</dbReference>
<evidence type="ECO:0000313" key="4">
    <source>
        <dbReference type="EMBL" id="UQS87283.1"/>
    </source>
</evidence>
<dbReference type="KEGG" id="lbe:MOO44_03760"/>
<reference evidence="4" key="1">
    <citation type="journal article" date="2022" name="Int. J. Syst. Evol. Microbiol.">
        <title>Apilactobacillus apisilvae sp. nov., Nicolia spurrieriana gen. nov. sp. nov., Bombilactobacillus folatiphilus sp. nov. and Bombilactobacillus thymidiniphilus sp. nov., four new lactic acid bacterial isolates from stingless bees Tetragonula carbonaria and Austroplebeia australis.</title>
        <authorList>
            <person name="Oliphant S.A."/>
            <person name="Watson-Haigh N.S."/>
            <person name="Sumby K.M."/>
            <person name="Gardner J."/>
            <person name="Groom S."/>
            <person name="Jiranek V."/>
        </authorList>
    </citation>
    <scope>NUCLEOTIDE SEQUENCE</scope>
    <source>
        <strain evidence="4">SGEP1_A5</strain>
    </source>
</reference>
<evidence type="ECO:0000256" key="2">
    <source>
        <dbReference type="PROSITE-ProRule" id="PRU00335"/>
    </source>
</evidence>
<dbReference type="InterPro" id="IPR001647">
    <property type="entry name" value="HTH_TetR"/>
</dbReference>
<dbReference type="AlphaFoldDB" id="A0A976X5T3"/>
<dbReference type="PRINTS" id="PR00455">
    <property type="entry name" value="HTHTETR"/>
</dbReference>
<dbReference type="Gene3D" id="1.10.357.10">
    <property type="entry name" value="Tetracycline Repressor, domain 2"/>
    <property type="match status" value="1"/>
</dbReference>
<evidence type="ECO:0000256" key="1">
    <source>
        <dbReference type="ARBA" id="ARBA00023125"/>
    </source>
</evidence>
<dbReference type="SUPFAM" id="SSF46689">
    <property type="entry name" value="Homeodomain-like"/>
    <property type="match status" value="1"/>
</dbReference>
<feature type="DNA-binding region" description="H-T-H motif" evidence="2">
    <location>
        <begin position="32"/>
        <end position="51"/>
    </location>
</feature>
<dbReference type="Proteomes" id="UP000831181">
    <property type="component" value="Chromosome"/>
</dbReference>
<dbReference type="PANTHER" id="PTHR43479:SF11">
    <property type="entry name" value="ACREF_ENVCD OPERON REPRESSOR-RELATED"/>
    <property type="match status" value="1"/>
</dbReference>
<dbReference type="Pfam" id="PF00440">
    <property type="entry name" value="TetR_N"/>
    <property type="match status" value="1"/>
</dbReference>
<dbReference type="GO" id="GO:0003677">
    <property type="term" value="F:DNA binding"/>
    <property type="evidence" value="ECO:0007669"/>
    <property type="project" value="UniProtKB-UniRule"/>
</dbReference>
<dbReference type="PROSITE" id="PS50977">
    <property type="entry name" value="HTH_TETR_2"/>
    <property type="match status" value="1"/>
</dbReference>
<dbReference type="Pfam" id="PF14278">
    <property type="entry name" value="TetR_C_8"/>
    <property type="match status" value="1"/>
</dbReference>